<dbReference type="InterPro" id="IPR003841">
    <property type="entry name" value="Na/Pi_transpt"/>
</dbReference>
<evidence type="ECO:0000256" key="6">
    <source>
        <dbReference type="SAM" id="Phobius"/>
    </source>
</evidence>
<feature type="transmembrane region" description="Helical" evidence="6">
    <location>
        <begin position="192"/>
        <end position="214"/>
    </location>
</feature>
<dbReference type="AlphaFoldDB" id="A0AA35UK26"/>
<keyword evidence="2" id="KW-1003">Cell membrane</keyword>
<name>A0AA35UK26_METCP</name>
<feature type="transmembrane region" description="Helical" evidence="6">
    <location>
        <begin position="46"/>
        <end position="69"/>
    </location>
</feature>
<feature type="transmembrane region" description="Helical" evidence="6">
    <location>
        <begin position="107"/>
        <end position="124"/>
    </location>
</feature>
<evidence type="ECO:0000313" key="7">
    <source>
        <dbReference type="EMBL" id="CAI8786985.1"/>
    </source>
</evidence>
<evidence type="ECO:0000256" key="1">
    <source>
        <dbReference type="ARBA" id="ARBA00004651"/>
    </source>
</evidence>
<feature type="transmembrane region" description="Helical" evidence="6">
    <location>
        <begin position="81"/>
        <end position="101"/>
    </location>
</feature>
<comment type="subcellular location">
    <subcellularLocation>
        <location evidence="1">Cell membrane</location>
        <topology evidence="1">Multi-pass membrane protein</topology>
    </subcellularLocation>
</comment>
<protein>
    <submittedName>
        <fullName evidence="7">Phosphate:Na+ symporter</fullName>
    </submittedName>
</protein>
<dbReference type="PANTHER" id="PTHR10010:SF46">
    <property type="entry name" value="SODIUM-DEPENDENT PHOSPHATE TRANSPORT PROTEIN 2B"/>
    <property type="match status" value="1"/>
</dbReference>
<feature type="transmembrane region" description="Helical" evidence="6">
    <location>
        <begin position="131"/>
        <end position="154"/>
    </location>
</feature>
<reference evidence="7" key="1">
    <citation type="submission" date="2023-03" db="EMBL/GenBank/DDBJ databases">
        <authorList>
            <person name="Pearce D."/>
        </authorList>
    </citation>
    <scope>NUCLEOTIDE SEQUENCE</scope>
    <source>
        <strain evidence="7">Mc</strain>
    </source>
</reference>
<dbReference type="GO" id="GO:0044341">
    <property type="term" value="P:sodium-dependent phosphate transport"/>
    <property type="evidence" value="ECO:0007669"/>
    <property type="project" value="InterPro"/>
</dbReference>
<evidence type="ECO:0000313" key="8">
    <source>
        <dbReference type="Proteomes" id="UP001158598"/>
    </source>
</evidence>
<dbReference type="Pfam" id="PF02690">
    <property type="entry name" value="Na_Pi_cotrans"/>
    <property type="match status" value="2"/>
</dbReference>
<gene>
    <name evidence="7" type="ORF">MCNOR_1313</name>
</gene>
<feature type="transmembrane region" description="Helical" evidence="6">
    <location>
        <begin position="251"/>
        <end position="272"/>
    </location>
</feature>
<evidence type="ECO:0000256" key="4">
    <source>
        <dbReference type="ARBA" id="ARBA00022989"/>
    </source>
</evidence>
<keyword evidence="5 6" id="KW-0472">Membrane</keyword>
<dbReference type="PANTHER" id="PTHR10010">
    <property type="entry name" value="SOLUTE CARRIER FAMILY 34 SODIUM PHOSPHATE , MEMBER 2-RELATED"/>
    <property type="match status" value="1"/>
</dbReference>
<dbReference type="RefSeq" id="WP_017365936.1">
    <property type="nucleotide sequence ID" value="NZ_OX458332.1"/>
</dbReference>
<dbReference type="GO" id="GO:0005436">
    <property type="term" value="F:sodium:phosphate symporter activity"/>
    <property type="evidence" value="ECO:0007669"/>
    <property type="project" value="InterPro"/>
</dbReference>
<evidence type="ECO:0000256" key="3">
    <source>
        <dbReference type="ARBA" id="ARBA00022692"/>
    </source>
</evidence>
<organism evidence="7 8">
    <name type="scientific">Methylococcus capsulatus</name>
    <dbReference type="NCBI Taxonomy" id="414"/>
    <lineage>
        <taxon>Bacteria</taxon>
        <taxon>Pseudomonadati</taxon>
        <taxon>Pseudomonadota</taxon>
        <taxon>Gammaproteobacteria</taxon>
        <taxon>Methylococcales</taxon>
        <taxon>Methylococcaceae</taxon>
        <taxon>Methylococcus</taxon>
    </lineage>
</organism>
<dbReference type="GO" id="GO:0005886">
    <property type="term" value="C:plasma membrane"/>
    <property type="evidence" value="ECO:0007669"/>
    <property type="project" value="UniProtKB-SubCell"/>
</dbReference>
<dbReference type="Proteomes" id="UP001158598">
    <property type="component" value="Chromosome"/>
</dbReference>
<sequence>MESFEQLVLGLGLFFLSLRLIGQSLSELGGGGFRRAVEAATHIPPLASMLGIMSGALTQSATAVTFILASMLGSGLIKPAAARLVVVWSNVGLTALAFLAAVDIHPLVAYFVGGTGIALGSVRAKPWSTVAAALLGVGLLLFALENMGAGAAPLKNESWFRAGLDTALASPWFAFACGFGAAALLQSNAGATMLVITLCGAGAMPVSAALPMIYGTNLGAIPLRAMLALGMQGDAVRLVRTEDLFCLASGLLMMALFMGEHFGVPLVGALVAELTASPSGQLAVAFLLSNLLPALALSPFLPACARLLDRFWPPAPEKALGEPAFLSSHALTDPPTALDLLTKELGRLLGSVRVAPRRPDGRKPSADTDPDLLEPEFLRLAAAIESFCVKLALRDGLGPAETARLYRFRTALALVRHVAEASAEFSTHLDALPGPVEVVAAPLRARLDHLLTLAAGAVTTLDSAAIAEFHAQTRRHGEPVTALRQAYSDGVAALETEQSIEAGTLDTDFELCVWLLHRFAKLLPDLAFRPMAHASG</sequence>
<feature type="transmembrane region" description="Helical" evidence="6">
    <location>
        <begin position="284"/>
        <end position="308"/>
    </location>
</feature>
<keyword evidence="3 6" id="KW-0812">Transmembrane</keyword>
<feature type="transmembrane region" description="Helical" evidence="6">
    <location>
        <begin position="166"/>
        <end position="185"/>
    </location>
</feature>
<proteinExistence type="predicted"/>
<accession>A0AA35UK26</accession>
<evidence type="ECO:0000256" key="2">
    <source>
        <dbReference type="ARBA" id="ARBA00022475"/>
    </source>
</evidence>
<keyword evidence="4 6" id="KW-1133">Transmembrane helix</keyword>
<dbReference type="EMBL" id="OX458332">
    <property type="protein sequence ID" value="CAI8786985.1"/>
    <property type="molecule type" value="Genomic_DNA"/>
</dbReference>
<evidence type="ECO:0000256" key="5">
    <source>
        <dbReference type="ARBA" id="ARBA00023136"/>
    </source>
</evidence>
<dbReference type="NCBIfam" id="NF037997">
    <property type="entry name" value="Na_Pi_symport"/>
    <property type="match status" value="1"/>
</dbReference>